<sequence>MSDASSFGFGKFIPGFDFLQGLAQSAGSAAKPLGGMPQWVAPTVSIEEVEKRITELKAVQFWLEQNGRALAATIQALEVQRMTLSTLKGMNVSMGELAKAFQFPGGGEAGGAKAQDFSEWPMNAAANAAAAGGQAQEAAAPAEPRKPAAGSAGTAAEATAESRAEGGEQAAEPAQAALNQAMQWWGSLTQQFQQIAAKALAEPVPPETLMAAQRATEMASGLAKATMDQVMSFGKASAEGAAQSAAASAKPAKAPSAASSRAAAAKSPAKPAAKKAPAAPAAKKAAAKTGGSRAR</sequence>
<proteinExistence type="predicted"/>
<feature type="compositionally biased region" description="Low complexity" evidence="1">
    <location>
        <begin position="134"/>
        <end position="159"/>
    </location>
</feature>
<feature type="region of interest" description="Disordered" evidence="1">
    <location>
        <begin position="235"/>
        <end position="295"/>
    </location>
</feature>
<reference evidence="3" key="1">
    <citation type="journal article" date="2019" name="Int. J. Syst. Evol. Microbiol.">
        <title>The Global Catalogue of Microorganisms (GCM) 10K type strain sequencing project: providing services to taxonomists for standard genome sequencing and annotation.</title>
        <authorList>
            <consortium name="The Broad Institute Genomics Platform"/>
            <consortium name="The Broad Institute Genome Sequencing Center for Infectious Disease"/>
            <person name="Wu L."/>
            <person name="Ma J."/>
        </authorList>
    </citation>
    <scope>NUCLEOTIDE SEQUENCE [LARGE SCALE GENOMIC DNA]</scope>
    <source>
        <strain evidence="3">TISTR 1906</strain>
    </source>
</reference>
<keyword evidence="3" id="KW-1185">Reference proteome</keyword>
<evidence type="ECO:0000313" key="3">
    <source>
        <dbReference type="Proteomes" id="UP001597463"/>
    </source>
</evidence>
<feature type="region of interest" description="Disordered" evidence="1">
    <location>
        <begin position="134"/>
        <end position="174"/>
    </location>
</feature>
<comment type="caution">
    <text evidence="2">The sequence shown here is derived from an EMBL/GenBank/DDBJ whole genome shotgun (WGS) entry which is preliminary data.</text>
</comment>
<dbReference type="NCBIfam" id="NF043076">
    <property type="entry name" value="PHA_gran_PhaM"/>
    <property type="match status" value="1"/>
</dbReference>
<gene>
    <name evidence="2" type="ORF">ACFSW6_04140</name>
</gene>
<dbReference type="RefSeq" id="WP_066480170.1">
    <property type="nucleotide sequence ID" value="NZ_BCNT01000011.1"/>
</dbReference>
<organism evidence="2 3">
    <name type="scientific">Comamonas terrae</name>
    <dbReference type="NCBI Taxonomy" id="673548"/>
    <lineage>
        <taxon>Bacteria</taxon>
        <taxon>Pseudomonadati</taxon>
        <taxon>Pseudomonadota</taxon>
        <taxon>Betaproteobacteria</taxon>
        <taxon>Burkholderiales</taxon>
        <taxon>Comamonadaceae</taxon>
        <taxon>Comamonas</taxon>
    </lineage>
</organism>
<protein>
    <submittedName>
        <fullName evidence="2">PhaM family polyhydroxyalkanoate granule multifunctional regulatory protein</fullName>
    </submittedName>
</protein>
<dbReference type="EMBL" id="JBHUMV010000002">
    <property type="protein sequence ID" value="MFD2753267.1"/>
    <property type="molecule type" value="Genomic_DNA"/>
</dbReference>
<evidence type="ECO:0000313" key="2">
    <source>
        <dbReference type="EMBL" id="MFD2753267.1"/>
    </source>
</evidence>
<name>A0ABW5UI02_9BURK</name>
<dbReference type="InterPro" id="IPR050026">
    <property type="entry name" value="PHA_gran_PhaM_N"/>
</dbReference>
<dbReference type="Proteomes" id="UP001597463">
    <property type="component" value="Unassembled WGS sequence"/>
</dbReference>
<accession>A0ABW5UI02</accession>
<evidence type="ECO:0000256" key="1">
    <source>
        <dbReference type="SAM" id="MobiDB-lite"/>
    </source>
</evidence>
<feature type="compositionally biased region" description="Low complexity" evidence="1">
    <location>
        <begin position="235"/>
        <end position="288"/>
    </location>
</feature>